<dbReference type="Gene3D" id="3.40.50.150">
    <property type="entry name" value="Vaccinia Virus protein VP39"/>
    <property type="match status" value="1"/>
</dbReference>
<organism evidence="1 2">
    <name type="scientific">Lyophyllum shimeji</name>
    <name type="common">Hon-shimeji</name>
    <name type="synonym">Tricholoma shimeji</name>
    <dbReference type="NCBI Taxonomy" id="47721"/>
    <lineage>
        <taxon>Eukaryota</taxon>
        <taxon>Fungi</taxon>
        <taxon>Dikarya</taxon>
        <taxon>Basidiomycota</taxon>
        <taxon>Agaricomycotina</taxon>
        <taxon>Agaricomycetes</taxon>
        <taxon>Agaricomycetidae</taxon>
        <taxon>Agaricales</taxon>
        <taxon>Tricholomatineae</taxon>
        <taxon>Lyophyllaceae</taxon>
        <taxon>Lyophyllum</taxon>
    </lineage>
</organism>
<dbReference type="GO" id="GO:0005634">
    <property type="term" value="C:nucleus"/>
    <property type="evidence" value="ECO:0007669"/>
    <property type="project" value="TreeGrafter"/>
</dbReference>
<keyword evidence="2" id="KW-1185">Reference proteome</keyword>
<dbReference type="Pfam" id="PF10294">
    <property type="entry name" value="Methyltransf_16"/>
    <property type="match status" value="1"/>
</dbReference>
<name>A0A9P3PFF8_LYOSH</name>
<dbReference type="Proteomes" id="UP001063166">
    <property type="component" value="Unassembled WGS sequence"/>
</dbReference>
<reference evidence="1" key="1">
    <citation type="submission" date="2022-07" db="EMBL/GenBank/DDBJ databases">
        <title>The genome of Lyophyllum shimeji provides insight into the initial evolution of ectomycorrhizal fungal genome.</title>
        <authorList>
            <person name="Kobayashi Y."/>
            <person name="Shibata T."/>
            <person name="Hirakawa H."/>
            <person name="Shigenobu S."/>
            <person name="Nishiyama T."/>
            <person name="Yamada A."/>
            <person name="Hasebe M."/>
            <person name="Kawaguchi M."/>
        </authorList>
    </citation>
    <scope>NUCLEOTIDE SEQUENCE</scope>
    <source>
        <strain evidence="1">AT787</strain>
    </source>
</reference>
<comment type="caution">
    <text evidence="1">The sequence shown here is derived from an EMBL/GenBank/DDBJ whole genome shotgun (WGS) entry which is preliminary data.</text>
</comment>
<dbReference type="EMBL" id="BRPK01000002">
    <property type="protein sequence ID" value="GLB35032.1"/>
    <property type="molecule type" value="Genomic_DNA"/>
</dbReference>
<dbReference type="InterPro" id="IPR019410">
    <property type="entry name" value="Methyltransf_16"/>
</dbReference>
<dbReference type="PANTHER" id="PTHR14614:SF162">
    <property type="entry name" value="EXPRESSED PROTEIN"/>
    <property type="match status" value="1"/>
</dbReference>
<keyword evidence="1" id="KW-0489">Methyltransferase</keyword>
<dbReference type="OrthoDB" id="194386at2759"/>
<sequence>MFSPAHSTKHIPLLCYPFASSTFYLAQLDDGVSNGTALWLGAQCLSVYLASIHHRLNPRSGISPRVVELGSGIGLTALVMSSLGWDVLATDIPHVISSVLAANIQNNLQNLPPASGRINVRELDWTIPPDRWTWDNSAAIASRSPSSLRSSDALLSPPFDLVCSADTVYTPALVEPLLRTLHALCTLSSAASAPPVYLCIERRDPALIERMLADARGTWGFDVERIPDRKLAKAMDKAGIKWPKEEWEGIEIWKFTLRRG</sequence>
<dbReference type="PANTHER" id="PTHR14614">
    <property type="entry name" value="HEPATOCELLULAR CARCINOMA-ASSOCIATED ANTIGEN"/>
    <property type="match status" value="1"/>
</dbReference>
<evidence type="ECO:0000313" key="1">
    <source>
        <dbReference type="EMBL" id="GLB35032.1"/>
    </source>
</evidence>
<dbReference type="GO" id="GO:0032259">
    <property type="term" value="P:methylation"/>
    <property type="evidence" value="ECO:0007669"/>
    <property type="project" value="UniProtKB-KW"/>
</dbReference>
<dbReference type="GO" id="GO:0005737">
    <property type="term" value="C:cytoplasm"/>
    <property type="evidence" value="ECO:0007669"/>
    <property type="project" value="TreeGrafter"/>
</dbReference>
<proteinExistence type="predicted"/>
<accession>A0A9P3PFF8</accession>
<gene>
    <name evidence="1" type="ORF">LshimejAT787_0205970</name>
</gene>
<evidence type="ECO:0000313" key="2">
    <source>
        <dbReference type="Proteomes" id="UP001063166"/>
    </source>
</evidence>
<dbReference type="SUPFAM" id="SSF53335">
    <property type="entry name" value="S-adenosyl-L-methionine-dependent methyltransferases"/>
    <property type="match status" value="1"/>
</dbReference>
<keyword evidence="1" id="KW-0808">Transferase</keyword>
<protein>
    <submittedName>
        <fullName evidence="1">Lysine methyltransferase</fullName>
    </submittedName>
</protein>
<dbReference type="GO" id="GO:0008757">
    <property type="term" value="F:S-adenosylmethionine-dependent methyltransferase activity"/>
    <property type="evidence" value="ECO:0007669"/>
    <property type="project" value="UniProtKB-ARBA"/>
</dbReference>
<dbReference type="InterPro" id="IPR029063">
    <property type="entry name" value="SAM-dependent_MTases_sf"/>
</dbReference>
<dbReference type="AlphaFoldDB" id="A0A9P3PFF8"/>